<proteinExistence type="predicted"/>
<evidence type="ECO:0000313" key="1">
    <source>
        <dbReference type="EMBL" id="MBX34720.1"/>
    </source>
</evidence>
<name>A0A2P2MWY3_RHIMU</name>
<organism evidence="1">
    <name type="scientific">Rhizophora mucronata</name>
    <name type="common">Asiatic mangrove</name>
    <dbReference type="NCBI Taxonomy" id="61149"/>
    <lineage>
        <taxon>Eukaryota</taxon>
        <taxon>Viridiplantae</taxon>
        <taxon>Streptophyta</taxon>
        <taxon>Embryophyta</taxon>
        <taxon>Tracheophyta</taxon>
        <taxon>Spermatophyta</taxon>
        <taxon>Magnoliopsida</taxon>
        <taxon>eudicotyledons</taxon>
        <taxon>Gunneridae</taxon>
        <taxon>Pentapetalae</taxon>
        <taxon>rosids</taxon>
        <taxon>fabids</taxon>
        <taxon>Malpighiales</taxon>
        <taxon>Rhizophoraceae</taxon>
        <taxon>Rhizophora</taxon>
    </lineage>
</organism>
<protein>
    <submittedName>
        <fullName evidence="1">Uncharacterized protein MANES_04G136000</fullName>
    </submittedName>
</protein>
<reference evidence="1" key="1">
    <citation type="submission" date="2018-02" db="EMBL/GenBank/DDBJ databases">
        <title>Rhizophora mucronata_Transcriptome.</title>
        <authorList>
            <person name="Meera S.P."/>
            <person name="Sreeshan A."/>
            <person name="Augustine A."/>
        </authorList>
    </citation>
    <scope>NUCLEOTIDE SEQUENCE</scope>
    <source>
        <tissue evidence="1">Leaf</tissue>
    </source>
</reference>
<accession>A0A2P2MWY3</accession>
<dbReference type="AlphaFoldDB" id="A0A2P2MWY3"/>
<sequence length="19" mass="2189">MNNSIDWCSYPGLCQSSKR</sequence>
<dbReference type="EMBL" id="GGEC01054236">
    <property type="protein sequence ID" value="MBX34720.1"/>
    <property type="molecule type" value="Transcribed_RNA"/>
</dbReference>